<dbReference type="RefSeq" id="WP_343805350.1">
    <property type="nucleotide sequence ID" value="NZ_BAAADE010000003.1"/>
</dbReference>
<keyword evidence="2" id="KW-1185">Reference proteome</keyword>
<name>A0ABN1G7G8_9HYPH</name>
<evidence type="ECO:0000313" key="2">
    <source>
        <dbReference type="Proteomes" id="UP001424441"/>
    </source>
</evidence>
<reference evidence="1 2" key="1">
    <citation type="journal article" date="2019" name="Int. J. Syst. Evol. Microbiol.">
        <title>The Global Catalogue of Microorganisms (GCM) 10K type strain sequencing project: providing services to taxonomists for standard genome sequencing and annotation.</title>
        <authorList>
            <consortium name="The Broad Institute Genomics Platform"/>
            <consortium name="The Broad Institute Genome Sequencing Center for Infectious Disease"/>
            <person name="Wu L."/>
            <person name="Ma J."/>
        </authorList>
    </citation>
    <scope>NUCLEOTIDE SEQUENCE [LARGE SCALE GENOMIC DNA]</scope>
    <source>
        <strain evidence="1 2">JCM 15115</strain>
    </source>
</reference>
<dbReference type="PANTHER" id="PTHR36109">
    <property type="entry name" value="MEMBRANE PROTEIN-RELATED"/>
    <property type="match status" value="1"/>
</dbReference>
<organism evidence="1 2">
    <name type="scientific">Paenochrobactrum glaciei</name>
    <dbReference type="NCBI Taxonomy" id="486407"/>
    <lineage>
        <taxon>Bacteria</taxon>
        <taxon>Pseudomonadati</taxon>
        <taxon>Pseudomonadota</taxon>
        <taxon>Alphaproteobacteria</taxon>
        <taxon>Hyphomicrobiales</taxon>
        <taxon>Brucellaceae</taxon>
        <taxon>Paenochrobactrum</taxon>
    </lineage>
</organism>
<sequence>MKTLNQLFDNYDAAKSVVIQLEAAGIPYKDISIVSHHAENRSEAGEGAGVGAGVGAALGAGGGLLAGLGMIAIPGVGPVVAAGWLSATLAGAVGGAVAGGAAGGLIGALIDSGVPDDEAHVYAEGVRRGGAIVSVKVDDEKAPVARRILADAGGVDVNARRQYYREQGWERFDHTSAPYTPEDVELERQKLLNMR</sequence>
<gene>
    <name evidence="1" type="ORF">GCM10008943_21510</name>
</gene>
<accession>A0ABN1G7G8</accession>
<dbReference type="EMBL" id="BAAADE010000003">
    <property type="protein sequence ID" value="GAA0605612.1"/>
    <property type="molecule type" value="Genomic_DNA"/>
</dbReference>
<comment type="caution">
    <text evidence="1">The sequence shown here is derived from an EMBL/GenBank/DDBJ whole genome shotgun (WGS) entry which is preliminary data.</text>
</comment>
<evidence type="ECO:0008006" key="3">
    <source>
        <dbReference type="Google" id="ProtNLM"/>
    </source>
</evidence>
<dbReference type="InterPro" id="IPR052948">
    <property type="entry name" value="Low_temp-induced_all0457"/>
</dbReference>
<dbReference type="PANTHER" id="PTHR36109:SF2">
    <property type="entry name" value="MEMBRANE PROTEIN"/>
    <property type="match status" value="1"/>
</dbReference>
<protein>
    <recommendedName>
        <fullName evidence="3">General stress protein 17M-like domain-containing protein</fullName>
    </recommendedName>
</protein>
<evidence type="ECO:0000313" key="1">
    <source>
        <dbReference type="EMBL" id="GAA0605612.1"/>
    </source>
</evidence>
<dbReference type="Proteomes" id="UP001424441">
    <property type="component" value="Unassembled WGS sequence"/>
</dbReference>
<proteinExistence type="predicted"/>